<dbReference type="PANTHER" id="PTHR33202">
    <property type="entry name" value="ZINC UPTAKE REGULATION PROTEIN"/>
    <property type="match status" value="1"/>
</dbReference>
<evidence type="ECO:0000313" key="9">
    <source>
        <dbReference type="Proteomes" id="UP001144313"/>
    </source>
</evidence>
<keyword evidence="2" id="KW-0678">Repressor</keyword>
<proteinExistence type="inferred from homology"/>
<feature type="binding site" evidence="7">
    <location>
        <position position="132"/>
    </location>
    <ligand>
        <name>Zn(2+)</name>
        <dbReference type="ChEBI" id="CHEBI:29105"/>
    </ligand>
</feature>
<comment type="caution">
    <text evidence="8">The sequence shown here is derived from an EMBL/GenBank/DDBJ whole genome shotgun (WGS) entry which is preliminary data.</text>
</comment>
<dbReference type="SUPFAM" id="SSF46785">
    <property type="entry name" value="Winged helix' DNA-binding domain"/>
    <property type="match status" value="1"/>
</dbReference>
<evidence type="ECO:0000256" key="3">
    <source>
        <dbReference type="ARBA" id="ARBA00022833"/>
    </source>
</evidence>
<dbReference type="InterPro" id="IPR036390">
    <property type="entry name" value="WH_DNA-bd_sf"/>
</dbReference>
<keyword evidence="6" id="KW-0804">Transcription</keyword>
<dbReference type="InterPro" id="IPR036388">
    <property type="entry name" value="WH-like_DNA-bd_sf"/>
</dbReference>
<evidence type="ECO:0000313" key="8">
    <source>
        <dbReference type="EMBL" id="GLI41455.1"/>
    </source>
</evidence>
<feature type="binding site" evidence="7">
    <location>
        <position position="135"/>
    </location>
    <ligand>
        <name>Zn(2+)</name>
        <dbReference type="ChEBI" id="CHEBI:29105"/>
    </ligand>
</feature>
<evidence type="ECO:0000256" key="2">
    <source>
        <dbReference type="ARBA" id="ARBA00022491"/>
    </source>
</evidence>
<feature type="binding site" evidence="7">
    <location>
        <position position="92"/>
    </location>
    <ligand>
        <name>Zn(2+)</name>
        <dbReference type="ChEBI" id="CHEBI:29105"/>
    </ligand>
</feature>
<organism evidence="8 9">
    <name type="scientific">Glycomyces algeriensis</name>
    <dbReference type="NCBI Taxonomy" id="256037"/>
    <lineage>
        <taxon>Bacteria</taxon>
        <taxon>Bacillati</taxon>
        <taxon>Actinomycetota</taxon>
        <taxon>Actinomycetes</taxon>
        <taxon>Glycomycetales</taxon>
        <taxon>Glycomycetaceae</taxon>
        <taxon>Glycomyces</taxon>
    </lineage>
</organism>
<dbReference type="AlphaFoldDB" id="A0A9W6G6T4"/>
<keyword evidence="3 7" id="KW-0862">Zinc</keyword>
<dbReference type="GO" id="GO:0008270">
    <property type="term" value="F:zinc ion binding"/>
    <property type="evidence" value="ECO:0007669"/>
    <property type="project" value="TreeGrafter"/>
</dbReference>
<evidence type="ECO:0000256" key="5">
    <source>
        <dbReference type="ARBA" id="ARBA00023125"/>
    </source>
</evidence>
<protein>
    <submittedName>
        <fullName evidence="8">Transcriptional repressor</fullName>
    </submittedName>
</protein>
<evidence type="ECO:0000256" key="7">
    <source>
        <dbReference type="PIRSR" id="PIRSR602481-1"/>
    </source>
</evidence>
<dbReference type="GO" id="GO:0045892">
    <property type="term" value="P:negative regulation of DNA-templated transcription"/>
    <property type="evidence" value="ECO:0007669"/>
    <property type="project" value="TreeGrafter"/>
</dbReference>
<comment type="cofactor">
    <cofactor evidence="7">
        <name>Zn(2+)</name>
        <dbReference type="ChEBI" id="CHEBI:29105"/>
    </cofactor>
    <text evidence="7">Binds 1 zinc ion per subunit.</text>
</comment>
<evidence type="ECO:0000256" key="4">
    <source>
        <dbReference type="ARBA" id="ARBA00023015"/>
    </source>
</evidence>
<evidence type="ECO:0000256" key="6">
    <source>
        <dbReference type="ARBA" id="ARBA00023163"/>
    </source>
</evidence>
<dbReference type="Gene3D" id="3.30.1490.190">
    <property type="match status" value="1"/>
</dbReference>
<reference evidence="8" key="1">
    <citation type="submission" date="2022-12" db="EMBL/GenBank/DDBJ databases">
        <title>Reference genome sequencing for broad-spectrum identification of bacterial and archaeal isolates by mass spectrometry.</title>
        <authorList>
            <person name="Sekiguchi Y."/>
            <person name="Tourlousse D.M."/>
        </authorList>
    </citation>
    <scope>NUCLEOTIDE SEQUENCE</scope>
    <source>
        <strain evidence="8">LLR39Z86</strain>
    </source>
</reference>
<feature type="binding site" evidence="7">
    <location>
        <position position="95"/>
    </location>
    <ligand>
        <name>Zn(2+)</name>
        <dbReference type="ChEBI" id="CHEBI:29105"/>
    </ligand>
</feature>
<dbReference type="CDD" id="cd07153">
    <property type="entry name" value="Fur_like"/>
    <property type="match status" value="1"/>
</dbReference>
<dbReference type="Proteomes" id="UP001144313">
    <property type="component" value="Unassembled WGS sequence"/>
</dbReference>
<dbReference type="InterPro" id="IPR043135">
    <property type="entry name" value="Fur_C"/>
</dbReference>
<keyword evidence="9" id="KW-1185">Reference proteome</keyword>
<keyword evidence="7" id="KW-0479">Metal-binding</keyword>
<sequence length="140" mass="15914">MSDLVTRLRRHNWRITPQRRVIAETLEGSHVHFTAEEILERAVERMPELSRATVYNTLNEMVALGEVLELTLDGRSKRYDPNADHEHHHLICEGCGLMKDVHAMADPVDWLPGDERHGFSVTRASITYRGLCPECQAAAS</sequence>
<dbReference type="GO" id="GO:1900376">
    <property type="term" value="P:regulation of secondary metabolite biosynthetic process"/>
    <property type="evidence" value="ECO:0007669"/>
    <property type="project" value="TreeGrafter"/>
</dbReference>
<evidence type="ECO:0000256" key="1">
    <source>
        <dbReference type="ARBA" id="ARBA00007957"/>
    </source>
</evidence>
<comment type="similarity">
    <text evidence="1">Belongs to the Fur family.</text>
</comment>
<accession>A0A9W6G6T4</accession>
<dbReference type="GO" id="GO:0003700">
    <property type="term" value="F:DNA-binding transcription factor activity"/>
    <property type="evidence" value="ECO:0007669"/>
    <property type="project" value="InterPro"/>
</dbReference>
<dbReference type="EMBL" id="BSDT01000001">
    <property type="protein sequence ID" value="GLI41455.1"/>
    <property type="molecule type" value="Genomic_DNA"/>
</dbReference>
<keyword evidence="5" id="KW-0238">DNA-binding</keyword>
<dbReference type="PANTHER" id="PTHR33202:SF22">
    <property type="entry name" value="HYDROGEN PEROXIDE SENSITIVE REPRESSOR"/>
    <property type="match status" value="1"/>
</dbReference>
<dbReference type="Gene3D" id="1.10.10.10">
    <property type="entry name" value="Winged helix-like DNA-binding domain superfamily/Winged helix DNA-binding domain"/>
    <property type="match status" value="1"/>
</dbReference>
<keyword evidence="4" id="KW-0805">Transcription regulation</keyword>
<dbReference type="InterPro" id="IPR002481">
    <property type="entry name" value="FUR"/>
</dbReference>
<gene>
    <name evidence="8" type="ORF">GALLR39Z86_13050</name>
</gene>
<dbReference type="GO" id="GO:0000976">
    <property type="term" value="F:transcription cis-regulatory region binding"/>
    <property type="evidence" value="ECO:0007669"/>
    <property type="project" value="TreeGrafter"/>
</dbReference>
<dbReference type="RefSeq" id="WP_270118261.1">
    <property type="nucleotide sequence ID" value="NZ_BAAAOL010000002.1"/>
</dbReference>
<dbReference type="Pfam" id="PF01475">
    <property type="entry name" value="FUR"/>
    <property type="match status" value="1"/>
</dbReference>
<name>A0A9W6G6T4_9ACTN</name>